<dbReference type="Pfam" id="PF07681">
    <property type="entry name" value="DoxX"/>
    <property type="match status" value="1"/>
</dbReference>
<gene>
    <name evidence="8" type="ORF">GCM10010170_093560</name>
</gene>
<keyword evidence="6 7" id="KW-0472">Membrane</keyword>
<dbReference type="RefSeq" id="WP_344619167.1">
    <property type="nucleotide sequence ID" value="NZ_BAAARV010000096.1"/>
</dbReference>
<evidence type="ECO:0000256" key="7">
    <source>
        <dbReference type="SAM" id="Phobius"/>
    </source>
</evidence>
<evidence type="ECO:0000256" key="1">
    <source>
        <dbReference type="ARBA" id="ARBA00004651"/>
    </source>
</evidence>
<dbReference type="EMBL" id="BAAARV010000096">
    <property type="protein sequence ID" value="GAA2384284.1"/>
    <property type="molecule type" value="Genomic_DNA"/>
</dbReference>
<keyword evidence="5 7" id="KW-1133">Transmembrane helix</keyword>
<protein>
    <submittedName>
        <fullName evidence="8">DoxX family protein</fullName>
    </submittedName>
</protein>
<comment type="subcellular location">
    <subcellularLocation>
        <location evidence="1">Cell membrane</location>
        <topology evidence="1">Multi-pass membrane protein</topology>
    </subcellularLocation>
</comment>
<sequence>MSPSQLRSAVLSLFRVVIGLLFTCHGIASLFGALGGAWGTSKALPVGAWPGWWAAAIQFVCGGLVLMGLLTRPAALLCSGSMAYAYFTVHQERALLPLNNGGELPVLFCWSFLLITVFGAGSWSLDAVAGRLRRSTQPGRHNAVADDAKTTAVA</sequence>
<dbReference type="InterPro" id="IPR051907">
    <property type="entry name" value="DoxX-like_oxidoreductase"/>
</dbReference>
<organism evidence="8 9">
    <name type="scientific">Dactylosporangium salmoneum</name>
    <dbReference type="NCBI Taxonomy" id="53361"/>
    <lineage>
        <taxon>Bacteria</taxon>
        <taxon>Bacillati</taxon>
        <taxon>Actinomycetota</taxon>
        <taxon>Actinomycetes</taxon>
        <taxon>Micromonosporales</taxon>
        <taxon>Micromonosporaceae</taxon>
        <taxon>Dactylosporangium</taxon>
    </lineage>
</organism>
<comment type="caution">
    <text evidence="8">The sequence shown here is derived from an EMBL/GenBank/DDBJ whole genome shotgun (WGS) entry which is preliminary data.</text>
</comment>
<keyword evidence="4 7" id="KW-0812">Transmembrane</keyword>
<dbReference type="InterPro" id="IPR032808">
    <property type="entry name" value="DoxX"/>
</dbReference>
<evidence type="ECO:0000313" key="9">
    <source>
        <dbReference type="Proteomes" id="UP001501444"/>
    </source>
</evidence>
<reference evidence="9" key="1">
    <citation type="journal article" date="2019" name="Int. J. Syst. Evol. Microbiol.">
        <title>The Global Catalogue of Microorganisms (GCM) 10K type strain sequencing project: providing services to taxonomists for standard genome sequencing and annotation.</title>
        <authorList>
            <consortium name="The Broad Institute Genomics Platform"/>
            <consortium name="The Broad Institute Genome Sequencing Center for Infectious Disease"/>
            <person name="Wu L."/>
            <person name="Ma J."/>
        </authorList>
    </citation>
    <scope>NUCLEOTIDE SEQUENCE [LARGE SCALE GENOMIC DNA]</scope>
    <source>
        <strain evidence="9">JCM 3272</strain>
    </source>
</reference>
<keyword evidence="3" id="KW-1003">Cell membrane</keyword>
<accession>A0ABP5UPX0</accession>
<evidence type="ECO:0000256" key="2">
    <source>
        <dbReference type="ARBA" id="ARBA00006679"/>
    </source>
</evidence>
<feature type="transmembrane region" description="Helical" evidence="7">
    <location>
        <begin position="74"/>
        <end position="92"/>
    </location>
</feature>
<evidence type="ECO:0000313" key="8">
    <source>
        <dbReference type="EMBL" id="GAA2384284.1"/>
    </source>
</evidence>
<dbReference type="PANTHER" id="PTHR33452:SF4">
    <property type="entry name" value="BLL4328 PROTEIN"/>
    <property type="match status" value="1"/>
</dbReference>
<evidence type="ECO:0000256" key="3">
    <source>
        <dbReference type="ARBA" id="ARBA00022475"/>
    </source>
</evidence>
<proteinExistence type="inferred from homology"/>
<evidence type="ECO:0000256" key="6">
    <source>
        <dbReference type="ARBA" id="ARBA00023136"/>
    </source>
</evidence>
<keyword evidence="9" id="KW-1185">Reference proteome</keyword>
<dbReference type="Proteomes" id="UP001501444">
    <property type="component" value="Unassembled WGS sequence"/>
</dbReference>
<evidence type="ECO:0000256" key="4">
    <source>
        <dbReference type="ARBA" id="ARBA00022692"/>
    </source>
</evidence>
<name>A0ABP5UPX0_9ACTN</name>
<dbReference type="PANTHER" id="PTHR33452">
    <property type="entry name" value="OXIDOREDUCTASE CATD-RELATED"/>
    <property type="match status" value="1"/>
</dbReference>
<feature type="transmembrane region" description="Helical" evidence="7">
    <location>
        <begin position="12"/>
        <end position="38"/>
    </location>
</feature>
<comment type="similarity">
    <text evidence="2">Belongs to the DoxX family.</text>
</comment>
<evidence type="ECO:0000256" key="5">
    <source>
        <dbReference type="ARBA" id="ARBA00022989"/>
    </source>
</evidence>
<feature type="transmembrane region" description="Helical" evidence="7">
    <location>
        <begin position="50"/>
        <end position="67"/>
    </location>
</feature>
<feature type="transmembrane region" description="Helical" evidence="7">
    <location>
        <begin position="104"/>
        <end position="125"/>
    </location>
</feature>